<dbReference type="SUPFAM" id="SSF161098">
    <property type="entry name" value="MetI-like"/>
    <property type="match status" value="1"/>
</dbReference>
<evidence type="ECO:0000256" key="5">
    <source>
        <dbReference type="ARBA" id="ARBA00022989"/>
    </source>
</evidence>
<evidence type="ECO:0000256" key="3">
    <source>
        <dbReference type="ARBA" id="ARBA00022475"/>
    </source>
</evidence>
<evidence type="ECO:0000313" key="9">
    <source>
        <dbReference type="EMBL" id="MBC5638455.1"/>
    </source>
</evidence>
<keyword evidence="4 7" id="KW-0812">Transmembrane</keyword>
<keyword evidence="5 7" id="KW-1133">Transmembrane helix</keyword>
<dbReference type="AlphaFoldDB" id="A0A923L8R7"/>
<feature type="transmembrane region" description="Helical" evidence="7">
    <location>
        <begin position="109"/>
        <end position="132"/>
    </location>
</feature>
<feature type="transmembrane region" description="Helical" evidence="7">
    <location>
        <begin position="203"/>
        <end position="221"/>
    </location>
</feature>
<evidence type="ECO:0000256" key="2">
    <source>
        <dbReference type="ARBA" id="ARBA00022448"/>
    </source>
</evidence>
<dbReference type="RefSeq" id="WP_186871162.1">
    <property type="nucleotide sequence ID" value="NZ_JACOOL010000016.1"/>
</dbReference>
<sequence length="259" mass="28211">MKLKDTVHFQWYKHLFIFFILFVFLQASIKVTGADFLAVVTNSGQMSDFLSRFLKPEFSYLPTLMMPLVKTLQMSILGTFIGVIFAIPVSFLATTFVTQNLLVATIFRFFLGVIRTIPNLLLAALFVAILGVGEATGVIAIAVFTFGMVSQLIYQAIETIDYAPVEAAEAAGANKVQIAIWAIAPQILGQVISYSFYALEVNVRASAVLGYVGAGGIGVILNSSLALMKYERVSIIILTILVVVVVVGKISEVVRREVA</sequence>
<dbReference type="PANTHER" id="PTHR30043">
    <property type="entry name" value="PHOSPHONATES TRANSPORT SYSTEM PERMEASE PROTEIN"/>
    <property type="match status" value="1"/>
</dbReference>
<dbReference type="PANTHER" id="PTHR30043:SF1">
    <property type="entry name" value="ABC TRANSPORT SYSTEM PERMEASE PROTEIN P69"/>
    <property type="match status" value="1"/>
</dbReference>
<keyword evidence="6 7" id="KW-0472">Membrane</keyword>
<dbReference type="GO" id="GO:0005886">
    <property type="term" value="C:plasma membrane"/>
    <property type="evidence" value="ECO:0007669"/>
    <property type="project" value="UniProtKB-SubCell"/>
</dbReference>
<dbReference type="Proteomes" id="UP000637359">
    <property type="component" value="Unassembled WGS sequence"/>
</dbReference>
<feature type="transmembrane region" description="Helical" evidence="7">
    <location>
        <begin position="74"/>
        <end position="97"/>
    </location>
</feature>
<protein>
    <submittedName>
        <fullName evidence="9">Phosphonate ABC transporter, permease protein PhnE</fullName>
    </submittedName>
</protein>
<organism evidence="9 10">
    <name type="scientific">Ornithinibacillus hominis</name>
    <dbReference type="NCBI Taxonomy" id="2763055"/>
    <lineage>
        <taxon>Bacteria</taxon>
        <taxon>Bacillati</taxon>
        <taxon>Bacillota</taxon>
        <taxon>Bacilli</taxon>
        <taxon>Bacillales</taxon>
        <taxon>Bacillaceae</taxon>
        <taxon>Ornithinibacillus</taxon>
    </lineage>
</organism>
<feature type="domain" description="ABC transmembrane type-1" evidence="8">
    <location>
        <begin position="68"/>
        <end position="251"/>
    </location>
</feature>
<comment type="caution">
    <text evidence="9">The sequence shown here is derived from an EMBL/GenBank/DDBJ whole genome shotgun (WGS) entry which is preliminary data.</text>
</comment>
<dbReference type="PROSITE" id="PS50928">
    <property type="entry name" value="ABC_TM1"/>
    <property type="match status" value="1"/>
</dbReference>
<evidence type="ECO:0000313" key="10">
    <source>
        <dbReference type="Proteomes" id="UP000637359"/>
    </source>
</evidence>
<reference evidence="9" key="1">
    <citation type="submission" date="2020-08" db="EMBL/GenBank/DDBJ databases">
        <title>Genome public.</title>
        <authorList>
            <person name="Liu C."/>
            <person name="Sun Q."/>
        </authorList>
    </citation>
    <scope>NUCLEOTIDE SEQUENCE</scope>
    <source>
        <strain evidence="9">BX22</strain>
    </source>
</reference>
<dbReference type="GO" id="GO:0015416">
    <property type="term" value="F:ABC-type phosphonate transporter activity"/>
    <property type="evidence" value="ECO:0007669"/>
    <property type="project" value="InterPro"/>
</dbReference>
<comment type="subcellular location">
    <subcellularLocation>
        <location evidence="1 7">Cell membrane</location>
        <topology evidence="1 7">Multi-pass membrane protein</topology>
    </subcellularLocation>
</comment>
<evidence type="ECO:0000256" key="1">
    <source>
        <dbReference type="ARBA" id="ARBA00004651"/>
    </source>
</evidence>
<dbReference type="NCBIfam" id="TIGR01097">
    <property type="entry name" value="PhnE"/>
    <property type="match status" value="1"/>
</dbReference>
<keyword evidence="10" id="KW-1185">Reference proteome</keyword>
<comment type="similarity">
    <text evidence="7">Belongs to the binding-protein-dependent transport system permease family.</text>
</comment>
<keyword evidence="2 7" id="KW-0813">Transport</keyword>
<dbReference type="InterPro" id="IPR035906">
    <property type="entry name" value="MetI-like_sf"/>
</dbReference>
<gene>
    <name evidence="9" type="primary">phnE</name>
    <name evidence="9" type="ORF">H8S33_16890</name>
</gene>
<evidence type="ECO:0000259" key="8">
    <source>
        <dbReference type="PROSITE" id="PS50928"/>
    </source>
</evidence>
<feature type="transmembrane region" description="Helical" evidence="7">
    <location>
        <begin position="178"/>
        <end position="197"/>
    </location>
</feature>
<dbReference type="EMBL" id="JACOOL010000016">
    <property type="protein sequence ID" value="MBC5638455.1"/>
    <property type="molecule type" value="Genomic_DNA"/>
</dbReference>
<evidence type="ECO:0000256" key="4">
    <source>
        <dbReference type="ARBA" id="ARBA00022692"/>
    </source>
</evidence>
<dbReference type="Gene3D" id="1.10.3720.10">
    <property type="entry name" value="MetI-like"/>
    <property type="match status" value="1"/>
</dbReference>
<proteinExistence type="inferred from homology"/>
<name>A0A923L8R7_9BACI</name>
<evidence type="ECO:0000256" key="7">
    <source>
        <dbReference type="RuleBase" id="RU363032"/>
    </source>
</evidence>
<keyword evidence="3" id="KW-1003">Cell membrane</keyword>
<evidence type="ECO:0000256" key="6">
    <source>
        <dbReference type="ARBA" id="ARBA00023136"/>
    </source>
</evidence>
<dbReference type="Pfam" id="PF00528">
    <property type="entry name" value="BPD_transp_1"/>
    <property type="match status" value="1"/>
</dbReference>
<dbReference type="CDD" id="cd06261">
    <property type="entry name" value="TM_PBP2"/>
    <property type="match status" value="1"/>
</dbReference>
<accession>A0A923L8R7</accession>
<feature type="transmembrane region" description="Helical" evidence="7">
    <location>
        <begin position="233"/>
        <end position="251"/>
    </location>
</feature>
<dbReference type="InterPro" id="IPR000515">
    <property type="entry name" value="MetI-like"/>
</dbReference>
<dbReference type="InterPro" id="IPR005769">
    <property type="entry name" value="PhnE/PtxC"/>
</dbReference>
<feature type="transmembrane region" description="Helical" evidence="7">
    <location>
        <begin position="138"/>
        <end position="157"/>
    </location>
</feature>